<accession>A0ABY6PYB1</accession>
<protein>
    <submittedName>
        <fullName evidence="3">DUF6215 domain-containing protein</fullName>
    </submittedName>
</protein>
<evidence type="ECO:0000256" key="1">
    <source>
        <dbReference type="SAM" id="MobiDB-lite"/>
    </source>
</evidence>
<name>A0ABY6PYB1_9ACTN</name>
<keyword evidence="2" id="KW-0472">Membrane</keyword>
<keyword evidence="4" id="KW-1185">Reference proteome</keyword>
<evidence type="ECO:0000313" key="4">
    <source>
        <dbReference type="Proteomes" id="UP001164963"/>
    </source>
</evidence>
<sequence>MLGLILRVLPFWVREPLLILGGSLFGVGITIRAAYETNWLMAGLGLAVLAFTAFRIQTVRHAWRARRSAVAAAPAPQPGPAGPAPAVAPAPAPPAPEKKEPNAAAQVFVALALVGALVGAVWLAPRVTGDGSATAGEKPATCSDHAAGKKLPKAYALTPGAVTGGDLCKALNRSDLATLLGTPGEAPLVAYGNSGTASLTADKVAESEARVQFDTYTVELSATYNEMTVALYTKVLAPQTLDHRADKVLGRPAVFTSDHLMQFRIGGEGSSGPATEGPLARTLTVALDRKDPGGTFDFTVWSESGAVLPEDDVILGIVEKILPTLPASR</sequence>
<feature type="transmembrane region" description="Helical" evidence="2">
    <location>
        <begin position="12"/>
        <end position="33"/>
    </location>
</feature>
<feature type="region of interest" description="Disordered" evidence="1">
    <location>
        <begin position="73"/>
        <end position="99"/>
    </location>
</feature>
<feature type="transmembrane region" description="Helical" evidence="2">
    <location>
        <begin position="39"/>
        <end position="56"/>
    </location>
</feature>
<evidence type="ECO:0000313" key="3">
    <source>
        <dbReference type="EMBL" id="UZK57305.1"/>
    </source>
</evidence>
<feature type="transmembrane region" description="Helical" evidence="2">
    <location>
        <begin position="103"/>
        <end position="124"/>
    </location>
</feature>
<dbReference type="RefSeq" id="WP_265545553.1">
    <property type="nucleotide sequence ID" value="NZ_CP098740.1"/>
</dbReference>
<organism evidence="3 4">
    <name type="scientific">Streptomyces drozdowiczii</name>
    <dbReference type="NCBI Taxonomy" id="202862"/>
    <lineage>
        <taxon>Bacteria</taxon>
        <taxon>Bacillati</taxon>
        <taxon>Actinomycetota</taxon>
        <taxon>Actinomycetes</taxon>
        <taxon>Kitasatosporales</taxon>
        <taxon>Streptomycetaceae</taxon>
        <taxon>Streptomyces</taxon>
    </lineage>
</organism>
<reference evidence="3" key="1">
    <citation type="journal article" date="2022" name="Front. Microbiol.">
        <title>Mirubactin C rescues the lethal effect of cell wall biosynthesis mutations in Bacillus subtilis.</title>
        <authorList>
            <person name="Kepplinger B."/>
            <person name="Wen X."/>
            <person name="Tyler A.R."/>
            <person name="Kim B.Y."/>
            <person name="Brown J."/>
            <person name="Banks P."/>
            <person name="Dashti Y."/>
            <person name="Mackenzie E.S."/>
            <person name="Wills C."/>
            <person name="Kawai Y."/>
            <person name="Waldron K.J."/>
            <person name="Allenby N.E.E."/>
            <person name="Wu L.J."/>
            <person name="Hall M.J."/>
            <person name="Errington J."/>
        </authorList>
    </citation>
    <scope>NUCLEOTIDE SEQUENCE</scope>
    <source>
        <strain evidence="3">MDA8-470</strain>
    </source>
</reference>
<keyword evidence="2" id="KW-0812">Transmembrane</keyword>
<evidence type="ECO:0000256" key="2">
    <source>
        <dbReference type="SAM" id="Phobius"/>
    </source>
</evidence>
<dbReference type="Pfam" id="PF19721">
    <property type="entry name" value="DUF6215"/>
    <property type="match status" value="1"/>
</dbReference>
<dbReference type="InterPro" id="IPR046187">
    <property type="entry name" value="DUF6215"/>
</dbReference>
<keyword evidence="2" id="KW-1133">Transmembrane helix</keyword>
<dbReference type="EMBL" id="CP098740">
    <property type="protein sequence ID" value="UZK57305.1"/>
    <property type="molecule type" value="Genomic_DNA"/>
</dbReference>
<gene>
    <name evidence="3" type="ORF">NEH16_27325</name>
</gene>
<dbReference type="Proteomes" id="UP001164963">
    <property type="component" value="Chromosome"/>
</dbReference>
<proteinExistence type="predicted"/>
<feature type="compositionally biased region" description="Pro residues" evidence="1">
    <location>
        <begin position="75"/>
        <end position="95"/>
    </location>
</feature>